<proteinExistence type="predicted"/>
<protein>
    <submittedName>
        <fullName evidence="4">T9SS type A sorting domain-containing protein</fullName>
    </submittedName>
</protein>
<feature type="chain" id="PRO_5020580458" evidence="2">
    <location>
        <begin position="33"/>
        <end position="808"/>
    </location>
</feature>
<evidence type="ECO:0000256" key="1">
    <source>
        <dbReference type="ARBA" id="ARBA00022729"/>
    </source>
</evidence>
<sequence length="808" mass="82287">MKNNYLSSKNYKTGLVILFLLFCGLFSNVAAAQSASAANDTFIWNGSKSSDWADTANWTILRGTTTPGTNTYPGEIGVIDLVYINKSDTPFPAIYDGQVLDIARLYIANTFGSEAGAIFTINPGAILNVGNVATQSNNVFLNGGSIVNNGTLNIKAIGAGFTSFPAIGINCGNPNVLPTIPREYTYSGSGMLTIDLPSANFAGAAAIAVLGNSGSTTTPTNNANVTYKFILNNPEITFNQATLLGIGAVRAAGGNNANKLIIGGTGFTIGTVGSPSIGGLINLGGGTSVTVEAGTTLTLNSAATNLNSAIGGFSSNSNATNFTNKGTIIIQGASARSGMGFSTGASATASVYNINNEGTININLNAVTAGHSGLNIGNGGGGTANAGSVVNVTNTGTMTLKNTSTTVGTGFAIFTVTAGEAPRLVLSNSGTLNLEGSTYNLGLKTTLNNTGILNTNSEFRSFTAVNNNLGGSINFVRTAATATTRQVTFTVTNLDTSGSVGSIYRDSNNNDYAVVAQKFGGASDGTNLVTNVLSTATVPATGTLTRITGTGTTPLPYTAAGLPALNNAAGNVNNSGTINTDTASNLNILSLLSTTATSVLSPGGNTGKGILTLPAFPAANANLLSLQGTLKIQASGSATAGVDYDAMQVTGLLDVINVNGATLDVTGLYTPAVFTTIDIITTNTTAGSEGSVVGPFANVIGLPAKWAVVINPGLGNKAQLVYDPSLGNAQFADFKFSVYPNPTSGQLNLSAAQNISKVALFNILGQKVLSETIEANQRQLNISNLQKGLYVMEVTIDDATQTFKIVKQ</sequence>
<dbReference type="InterPro" id="IPR026444">
    <property type="entry name" value="Secre_tail"/>
</dbReference>
<dbReference type="Pfam" id="PF18962">
    <property type="entry name" value="Por_Secre_tail"/>
    <property type="match status" value="1"/>
</dbReference>
<evidence type="ECO:0000256" key="2">
    <source>
        <dbReference type="SAM" id="SignalP"/>
    </source>
</evidence>
<dbReference type="RefSeq" id="WP_133277876.1">
    <property type="nucleotide sequence ID" value="NZ_CP037933.1"/>
</dbReference>
<feature type="signal peptide" evidence="2">
    <location>
        <begin position="1"/>
        <end position="32"/>
    </location>
</feature>
<organism evidence="4 5">
    <name type="scientific">Flavobacterium nackdongense</name>
    <dbReference type="NCBI Taxonomy" id="2547394"/>
    <lineage>
        <taxon>Bacteria</taxon>
        <taxon>Pseudomonadati</taxon>
        <taxon>Bacteroidota</taxon>
        <taxon>Flavobacteriia</taxon>
        <taxon>Flavobacteriales</taxon>
        <taxon>Flavobacteriaceae</taxon>
        <taxon>Flavobacterium</taxon>
    </lineage>
</organism>
<dbReference type="EMBL" id="CP037933">
    <property type="protein sequence ID" value="QBN20376.1"/>
    <property type="molecule type" value="Genomic_DNA"/>
</dbReference>
<dbReference type="KEGG" id="fnk:E1750_16785"/>
<dbReference type="NCBIfam" id="TIGR04183">
    <property type="entry name" value="Por_Secre_tail"/>
    <property type="match status" value="1"/>
</dbReference>
<dbReference type="Proteomes" id="UP000291124">
    <property type="component" value="Chromosome"/>
</dbReference>
<evidence type="ECO:0000313" key="5">
    <source>
        <dbReference type="Proteomes" id="UP000291124"/>
    </source>
</evidence>
<keyword evidence="5" id="KW-1185">Reference proteome</keyword>
<feature type="domain" description="Secretion system C-terminal sorting" evidence="3">
    <location>
        <begin position="738"/>
        <end position="805"/>
    </location>
</feature>
<gene>
    <name evidence="4" type="ORF">E1750_16785</name>
</gene>
<name>A0A4P6YB83_9FLAO</name>
<evidence type="ECO:0000259" key="3">
    <source>
        <dbReference type="Pfam" id="PF18962"/>
    </source>
</evidence>
<accession>A0A4P6YB83</accession>
<evidence type="ECO:0000313" key="4">
    <source>
        <dbReference type="EMBL" id="QBN20376.1"/>
    </source>
</evidence>
<keyword evidence="1 2" id="KW-0732">Signal</keyword>
<reference evidence="5" key="1">
    <citation type="submission" date="2019-03" db="EMBL/GenBank/DDBJ databases">
        <title>Flavobacterium sp.</title>
        <authorList>
            <person name="Kim H."/>
        </authorList>
    </citation>
    <scope>NUCLEOTIDE SEQUENCE [LARGE SCALE GENOMIC DNA]</scope>
    <source>
        <strain evidence="5">GS13</strain>
    </source>
</reference>
<dbReference type="OrthoDB" id="9802005at2"/>
<dbReference type="AlphaFoldDB" id="A0A4P6YB83"/>